<protein>
    <submittedName>
        <fullName evidence="1">Uncharacterized protein</fullName>
    </submittedName>
</protein>
<proteinExistence type="predicted"/>
<keyword evidence="2" id="KW-1185">Reference proteome</keyword>
<accession>A0AAD7B9Y2</accession>
<organism evidence="1 2">
    <name type="scientific">Roridomyces roridus</name>
    <dbReference type="NCBI Taxonomy" id="1738132"/>
    <lineage>
        <taxon>Eukaryota</taxon>
        <taxon>Fungi</taxon>
        <taxon>Dikarya</taxon>
        <taxon>Basidiomycota</taxon>
        <taxon>Agaricomycotina</taxon>
        <taxon>Agaricomycetes</taxon>
        <taxon>Agaricomycetidae</taxon>
        <taxon>Agaricales</taxon>
        <taxon>Marasmiineae</taxon>
        <taxon>Mycenaceae</taxon>
        <taxon>Roridomyces</taxon>
    </lineage>
</organism>
<name>A0AAD7B9Y2_9AGAR</name>
<sequence length="168" mass="19043">MRPDLALEIKLHIADHLPSAALASVCATSRMHHVQLMPSLYWHIELPHDENGTRRAIALLEILCLSPSSPSSLDLSTHPEGLLRELKLWLWLRGEENALESGKQLCRLQELLRDALFQTVHHSADKQSLLRHGVFHLRPLFQSWSRRSGPAAYRPIFRVLGGSSRLSI</sequence>
<dbReference type="EMBL" id="JARKIF010000026">
    <property type="protein sequence ID" value="KAJ7614568.1"/>
    <property type="molecule type" value="Genomic_DNA"/>
</dbReference>
<dbReference type="AlphaFoldDB" id="A0AAD7B9Y2"/>
<reference evidence="1" key="1">
    <citation type="submission" date="2023-03" db="EMBL/GenBank/DDBJ databases">
        <title>Massive genome expansion in bonnet fungi (Mycena s.s.) driven by repeated elements and novel gene families across ecological guilds.</title>
        <authorList>
            <consortium name="Lawrence Berkeley National Laboratory"/>
            <person name="Harder C.B."/>
            <person name="Miyauchi S."/>
            <person name="Viragh M."/>
            <person name="Kuo A."/>
            <person name="Thoen E."/>
            <person name="Andreopoulos B."/>
            <person name="Lu D."/>
            <person name="Skrede I."/>
            <person name="Drula E."/>
            <person name="Henrissat B."/>
            <person name="Morin E."/>
            <person name="Kohler A."/>
            <person name="Barry K."/>
            <person name="LaButti K."/>
            <person name="Morin E."/>
            <person name="Salamov A."/>
            <person name="Lipzen A."/>
            <person name="Mereny Z."/>
            <person name="Hegedus B."/>
            <person name="Baldrian P."/>
            <person name="Stursova M."/>
            <person name="Weitz H."/>
            <person name="Taylor A."/>
            <person name="Grigoriev I.V."/>
            <person name="Nagy L.G."/>
            <person name="Martin F."/>
            <person name="Kauserud H."/>
        </authorList>
    </citation>
    <scope>NUCLEOTIDE SEQUENCE</scope>
    <source>
        <strain evidence="1">9284</strain>
    </source>
</reference>
<dbReference type="Proteomes" id="UP001221142">
    <property type="component" value="Unassembled WGS sequence"/>
</dbReference>
<comment type="caution">
    <text evidence="1">The sequence shown here is derived from an EMBL/GenBank/DDBJ whole genome shotgun (WGS) entry which is preliminary data.</text>
</comment>
<gene>
    <name evidence="1" type="ORF">FB45DRAFT_1036032</name>
</gene>
<evidence type="ECO:0000313" key="2">
    <source>
        <dbReference type="Proteomes" id="UP001221142"/>
    </source>
</evidence>
<evidence type="ECO:0000313" key="1">
    <source>
        <dbReference type="EMBL" id="KAJ7614568.1"/>
    </source>
</evidence>